<comment type="cofactor">
    <cofactor evidence="9">
        <name>Mg(2+)</name>
        <dbReference type="ChEBI" id="CHEBI:18420"/>
    </cofactor>
    <cofactor evidence="9">
        <name>Mn(2+)</name>
        <dbReference type="ChEBI" id="CHEBI:29035"/>
    </cofactor>
</comment>
<feature type="domain" description="1-deoxy-D-xylulose 5-phosphate reductoisomerase N-terminal" evidence="10">
    <location>
        <begin position="5"/>
        <end position="130"/>
    </location>
</feature>
<feature type="binding site" evidence="9">
    <location>
        <position position="14"/>
    </location>
    <ligand>
        <name>NADPH</name>
        <dbReference type="ChEBI" id="CHEBI:57783"/>
    </ligand>
</feature>
<comment type="caution">
    <text evidence="9">Lacks conserved residue(s) required for the propagation of feature annotation.</text>
</comment>
<dbReference type="AlphaFoldDB" id="A0A5E6MAP6"/>
<dbReference type="InterPro" id="IPR036291">
    <property type="entry name" value="NAD(P)-bd_dom_sf"/>
</dbReference>
<feature type="binding site" evidence="9">
    <location>
        <position position="219"/>
    </location>
    <ligand>
        <name>1-deoxy-D-xylulose 5-phosphate</name>
        <dbReference type="ChEBI" id="CHEBI:57792"/>
    </ligand>
</feature>
<dbReference type="InterPro" id="IPR036169">
    <property type="entry name" value="DXPR_C_sf"/>
</dbReference>
<dbReference type="FunFam" id="3.40.50.720:FF:000045">
    <property type="entry name" value="1-deoxy-D-xylulose 5-phosphate reductoisomerase"/>
    <property type="match status" value="1"/>
</dbReference>
<feature type="binding site" evidence="9">
    <location>
        <position position="123"/>
    </location>
    <ligand>
        <name>1-deoxy-D-xylulose 5-phosphate</name>
        <dbReference type="ChEBI" id="CHEBI:57792"/>
    </ligand>
</feature>
<feature type="binding site" evidence="9">
    <location>
        <position position="203"/>
    </location>
    <ligand>
        <name>NADPH</name>
        <dbReference type="ChEBI" id="CHEBI:57783"/>
    </ligand>
</feature>
<dbReference type="EC" id="1.1.1.267" evidence="9"/>
<dbReference type="InterPro" id="IPR026877">
    <property type="entry name" value="DXPR_C"/>
</dbReference>
<keyword evidence="13" id="KW-0413">Isomerase</keyword>
<evidence type="ECO:0000313" key="13">
    <source>
        <dbReference type="EMBL" id="VVM06288.1"/>
    </source>
</evidence>
<evidence type="ECO:0000259" key="11">
    <source>
        <dbReference type="Pfam" id="PF08436"/>
    </source>
</evidence>
<feature type="binding site" evidence="9">
    <location>
        <position position="149"/>
    </location>
    <ligand>
        <name>1-deoxy-D-xylulose 5-phosphate</name>
        <dbReference type="ChEBI" id="CHEBI:57792"/>
    </ligand>
</feature>
<feature type="binding site" evidence="9">
    <location>
        <position position="11"/>
    </location>
    <ligand>
        <name>NADPH</name>
        <dbReference type="ChEBI" id="CHEBI:57783"/>
    </ligand>
</feature>
<evidence type="ECO:0000256" key="1">
    <source>
        <dbReference type="ARBA" id="ARBA00005094"/>
    </source>
</evidence>
<organism evidence="13 14">
    <name type="scientific">Methylacidimicrobium tartarophylax</name>
    <dbReference type="NCBI Taxonomy" id="1041768"/>
    <lineage>
        <taxon>Bacteria</taxon>
        <taxon>Pseudomonadati</taxon>
        <taxon>Verrucomicrobiota</taxon>
        <taxon>Methylacidimicrobium</taxon>
    </lineage>
</organism>
<feature type="binding site" evidence="9">
    <location>
        <position position="215"/>
    </location>
    <ligand>
        <name>1-deoxy-D-xylulose 5-phosphate</name>
        <dbReference type="ChEBI" id="CHEBI:57792"/>
    </ligand>
</feature>
<feature type="binding site" evidence="9">
    <location>
        <position position="197"/>
    </location>
    <ligand>
        <name>1-deoxy-D-xylulose 5-phosphate</name>
        <dbReference type="ChEBI" id="CHEBI:57792"/>
    </ligand>
</feature>
<evidence type="ECO:0000256" key="4">
    <source>
        <dbReference type="ARBA" id="ARBA00022857"/>
    </source>
</evidence>
<dbReference type="InterPro" id="IPR003821">
    <property type="entry name" value="DXP_reductoisomerase"/>
</dbReference>
<feature type="binding site" evidence="9">
    <location>
        <position position="13"/>
    </location>
    <ligand>
        <name>NADPH</name>
        <dbReference type="ChEBI" id="CHEBI:57783"/>
    </ligand>
</feature>
<name>A0A5E6MAP6_9BACT</name>
<evidence type="ECO:0000256" key="6">
    <source>
        <dbReference type="ARBA" id="ARBA00023211"/>
    </source>
</evidence>
<comment type="pathway">
    <text evidence="1 9">Isoprenoid biosynthesis; isopentenyl diphosphate biosynthesis via DXP pathway; isopentenyl diphosphate from 1-deoxy-D-xylulose 5-phosphate: step 1/6.</text>
</comment>
<feature type="binding site" evidence="9">
    <location>
        <position position="219"/>
    </location>
    <ligand>
        <name>Mn(2+)</name>
        <dbReference type="ChEBI" id="CHEBI:29035"/>
    </ligand>
</feature>
<comment type="catalytic activity">
    <reaction evidence="8">
        <text>2-C-methyl-D-erythritol 4-phosphate + NADP(+) = 1-deoxy-D-xylulose 5-phosphate + NADPH + H(+)</text>
        <dbReference type="Rhea" id="RHEA:13717"/>
        <dbReference type="ChEBI" id="CHEBI:15378"/>
        <dbReference type="ChEBI" id="CHEBI:57783"/>
        <dbReference type="ChEBI" id="CHEBI:57792"/>
        <dbReference type="ChEBI" id="CHEBI:58262"/>
        <dbReference type="ChEBI" id="CHEBI:58349"/>
        <dbReference type="EC" id="1.1.1.267"/>
    </reaction>
    <physiologicalReaction direction="right-to-left" evidence="8">
        <dbReference type="Rhea" id="RHEA:13719"/>
    </physiologicalReaction>
</comment>
<dbReference type="Gene3D" id="1.10.1740.10">
    <property type="match status" value="1"/>
</dbReference>
<dbReference type="GO" id="GO:0051484">
    <property type="term" value="P:isopentenyl diphosphate biosynthetic process, methylerythritol 4-phosphate pathway involved in terpenoid biosynthetic process"/>
    <property type="evidence" value="ECO:0007669"/>
    <property type="project" value="TreeGrafter"/>
</dbReference>
<feature type="binding site" evidence="9">
    <location>
        <position position="150"/>
    </location>
    <ligand>
        <name>Mn(2+)</name>
        <dbReference type="ChEBI" id="CHEBI:29035"/>
    </ligand>
</feature>
<evidence type="ECO:0000256" key="8">
    <source>
        <dbReference type="ARBA" id="ARBA00048543"/>
    </source>
</evidence>
<dbReference type="NCBIfam" id="TIGR00243">
    <property type="entry name" value="Dxr"/>
    <property type="match status" value="1"/>
</dbReference>
<feature type="binding site" evidence="9">
    <location>
        <position position="38"/>
    </location>
    <ligand>
        <name>NADPH</name>
        <dbReference type="ChEBI" id="CHEBI:57783"/>
    </ligand>
</feature>
<evidence type="ECO:0000256" key="7">
    <source>
        <dbReference type="ARBA" id="ARBA00023229"/>
    </source>
</evidence>
<dbReference type="PANTHER" id="PTHR30525:SF0">
    <property type="entry name" value="1-DEOXY-D-XYLULOSE 5-PHOSPHATE REDUCTOISOMERASE, CHLOROPLASTIC"/>
    <property type="match status" value="1"/>
</dbReference>
<dbReference type="HAMAP" id="MF_00183">
    <property type="entry name" value="DXP_reductoisom"/>
    <property type="match status" value="1"/>
</dbReference>
<feature type="binding site" evidence="9">
    <location>
        <position position="124"/>
    </location>
    <ligand>
        <name>NADPH</name>
        <dbReference type="ChEBI" id="CHEBI:57783"/>
    </ligand>
</feature>
<keyword evidence="4 9" id="KW-0521">NADP</keyword>
<dbReference type="GO" id="GO:0030145">
    <property type="term" value="F:manganese ion binding"/>
    <property type="evidence" value="ECO:0007669"/>
    <property type="project" value="TreeGrafter"/>
</dbReference>
<feature type="domain" description="DXP reductoisomerase C-terminal" evidence="12">
    <location>
        <begin position="259"/>
        <end position="374"/>
    </location>
</feature>
<keyword evidence="14" id="KW-1185">Reference proteome</keyword>
<dbReference type="PIRSF" id="PIRSF006205">
    <property type="entry name" value="Dxp_reductismrs"/>
    <property type="match status" value="1"/>
</dbReference>
<keyword evidence="7 9" id="KW-0414">Isoprene biosynthesis</keyword>
<dbReference type="GO" id="GO:0030604">
    <property type="term" value="F:1-deoxy-D-xylulose-5-phosphate reductoisomerase activity"/>
    <property type="evidence" value="ECO:0007669"/>
    <property type="project" value="UniProtKB-UniRule"/>
</dbReference>
<keyword evidence="5 9" id="KW-0560">Oxidoreductase</keyword>
<dbReference type="Pfam" id="PF13288">
    <property type="entry name" value="DXPR_C"/>
    <property type="match status" value="1"/>
</dbReference>
<keyword evidence="9" id="KW-0460">Magnesium</keyword>
<evidence type="ECO:0000259" key="12">
    <source>
        <dbReference type="Pfam" id="PF13288"/>
    </source>
</evidence>
<dbReference type="SUPFAM" id="SSF55347">
    <property type="entry name" value="Glyceraldehyde-3-phosphate dehydrogenase-like, C-terminal domain"/>
    <property type="match status" value="1"/>
</dbReference>
<dbReference type="SUPFAM" id="SSF51735">
    <property type="entry name" value="NAD(P)-binding Rossmann-fold domains"/>
    <property type="match status" value="1"/>
</dbReference>
<feature type="binding site" evidence="9">
    <location>
        <position position="12"/>
    </location>
    <ligand>
        <name>NADPH</name>
        <dbReference type="ChEBI" id="CHEBI:57783"/>
    </ligand>
</feature>
<dbReference type="Pfam" id="PF08436">
    <property type="entry name" value="DXP_redisom_C"/>
    <property type="match status" value="1"/>
</dbReference>
<reference evidence="13 14" key="1">
    <citation type="submission" date="2019-09" db="EMBL/GenBank/DDBJ databases">
        <authorList>
            <person name="Cremers G."/>
        </authorList>
    </citation>
    <scope>NUCLEOTIDE SEQUENCE [LARGE SCALE GENOMIC DNA]</scope>
    <source>
        <strain evidence="13">4A</strain>
    </source>
</reference>
<feature type="binding site" evidence="9">
    <location>
        <position position="174"/>
    </location>
    <ligand>
        <name>1-deoxy-D-xylulose 5-phosphate</name>
        <dbReference type="ChEBI" id="CHEBI:57792"/>
    </ligand>
</feature>
<gene>
    <name evidence="9 13" type="primary">dxr</name>
    <name evidence="13" type="ORF">MAMT_01107</name>
</gene>
<evidence type="ECO:0000313" key="14">
    <source>
        <dbReference type="Proteomes" id="UP000334923"/>
    </source>
</evidence>
<feature type="binding site" evidence="9">
    <location>
        <position position="148"/>
    </location>
    <ligand>
        <name>Mn(2+)</name>
        <dbReference type="ChEBI" id="CHEBI:29035"/>
    </ligand>
</feature>
<dbReference type="OrthoDB" id="9806546at2"/>
<sequence length="387" mass="41852">MKKRVLILGSTGSIGRSALAVVRKLSERLEVVGLAAGRQIDELRAQAEEFRPRAIGLFSPPAGVSWRQGFPGKTKLYQGALGLSEMVAETEADLVLVAIVGTAGLGPSLAAIRTGKSLALASKEVLVMAGEIVMAEARARKIPILPVDSEHNAVFQCLGGSAFHQVRRIVLTASGGPFRTWDAQRIASATVEDALDHPTWKMGRKITIDSATLFNKALEMIEAHWLFSAPFSAIDVVVHPQSIVHSLVEFVDGSQLAQLSHSDMCLPIQYAFTYPERLPSPVRFLDLASVSRLCFEEPDHERFPALRLARRAGEAGGTAPCVLNAANEVAVAAFLEKKIPFPAISRCVEAAIDGHKPSAARDLEVLQRVDEEARVAAVEWIHKKGYS</sequence>
<dbReference type="Gene3D" id="3.40.50.720">
    <property type="entry name" value="NAD(P)-binding Rossmann-like Domain"/>
    <property type="match status" value="1"/>
</dbReference>
<feature type="binding site" evidence="9">
    <location>
        <position position="216"/>
    </location>
    <ligand>
        <name>1-deoxy-D-xylulose 5-phosphate</name>
        <dbReference type="ChEBI" id="CHEBI:57792"/>
    </ligand>
</feature>
<dbReference type="UniPathway" id="UPA00056">
    <property type="reaction ID" value="UER00092"/>
</dbReference>
<dbReference type="SUPFAM" id="SSF69055">
    <property type="entry name" value="1-deoxy-D-xylulose-5-phosphate reductoisomerase, C-terminal domain"/>
    <property type="match status" value="1"/>
</dbReference>
<evidence type="ECO:0000256" key="5">
    <source>
        <dbReference type="ARBA" id="ARBA00023002"/>
    </source>
</evidence>
<dbReference type="EMBL" id="CABFVA020000065">
    <property type="protein sequence ID" value="VVM06288.1"/>
    <property type="molecule type" value="Genomic_DNA"/>
</dbReference>
<evidence type="ECO:0000256" key="9">
    <source>
        <dbReference type="HAMAP-Rule" id="MF_00183"/>
    </source>
</evidence>
<dbReference type="Pfam" id="PF02670">
    <property type="entry name" value="DXP_reductoisom"/>
    <property type="match status" value="1"/>
</dbReference>
<feature type="domain" description="1-deoxy-D-xylulose 5-phosphate reductoisomerase C-terminal" evidence="11">
    <location>
        <begin position="144"/>
        <end position="227"/>
    </location>
</feature>
<evidence type="ECO:0000256" key="3">
    <source>
        <dbReference type="ARBA" id="ARBA00022723"/>
    </source>
</evidence>
<evidence type="ECO:0000256" key="2">
    <source>
        <dbReference type="ARBA" id="ARBA00006825"/>
    </source>
</evidence>
<dbReference type="InterPro" id="IPR013644">
    <property type="entry name" value="DXP_reductoisomerase_C"/>
</dbReference>
<dbReference type="InterPro" id="IPR013512">
    <property type="entry name" value="DXP_reductoisomerase_N"/>
</dbReference>
<dbReference type="GO" id="GO:0016853">
    <property type="term" value="F:isomerase activity"/>
    <property type="evidence" value="ECO:0007669"/>
    <property type="project" value="UniProtKB-KW"/>
</dbReference>
<keyword evidence="3 9" id="KW-0479">Metal-binding</keyword>
<evidence type="ECO:0000259" key="10">
    <source>
        <dbReference type="Pfam" id="PF02670"/>
    </source>
</evidence>
<dbReference type="RefSeq" id="WP_142659969.1">
    <property type="nucleotide sequence ID" value="NZ_CABFVA020000065.1"/>
</dbReference>
<dbReference type="Proteomes" id="UP000334923">
    <property type="component" value="Unassembled WGS sequence"/>
</dbReference>
<feature type="binding site" evidence="9">
    <location>
        <position position="210"/>
    </location>
    <ligand>
        <name>1-deoxy-D-xylulose 5-phosphate</name>
        <dbReference type="ChEBI" id="CHEBI:57792"/>
    </ligand>
</feature>
<keyword evidence="6 9" id="KW-0464">Manganese</keyword>
<protein>
    <recommendedName>
        <fullName evidence="9">1-deoxy-D-xylulose 5-phosphate reductoisomerase</fullName>
        <shortName evidence="9">DXP reductoisomerase</shortName>
        <ecNumber evidence="9">1.1.1.267</ecNumber>
    </recommendedName>
    <alternativeName>
        <fullName evidence="9">1-deoxyxylulose-5-phosphate reductoisomerase</fullName>
    </alternativeName>
    <alternativeName>
        <fullName evidence="9">2-C-methyl-D-erythritol 4-phosphate synthase</fullName>
    </alternativeName>
</protein>
<comment type="function">
    <text evidence="9">Catalyzes the NADPH-dependent rearrangement and reduction of 1-deoxy-D-xylulose-5-phosphate (DXP) to 2-C-methyl-D-erythritol 4-phosphate (MEP).</text>
</comment>
<dbReference type="GO" id="GO:0070402">
    <property type="term" value="F:NADPH binding"/>
    <property type="evidence" value="ECO:0007669"/>
    <property type="project" value="InterPro"/>
</dbReference>
<accession>A0A5E6MAP6</accession>
<feature type="binding site" evidence="9">
    <location>
        <position position="150"/>
    </location>
    <ligand>
        <name>1-deoxy-D-xylulose 5-phosphate</name>
        <dbReference type="ChEBI" id="CHEBI:57792"/>
    </ligand>
</feature>
<proteinExistence type="inferred from homology"/>
<dbReference type="NCBIfam" id="NF009114">
    <property type="entry name" value="PRK12464.1"/>
    <property type="match status" value="1"/>
</dbReference>
<feature type="binding site" evidence="9">
    <location>
        <position position="37"/>
    </location>
    <ligand>
        <name>NADPH</name>
        <dbReference type="ChEBI" id="CHEBI:57783"/>
    </ligand>
</feature>
<dbReference type="PANTHER" id="PTHR30525">
    <property type="entry name" value="1-DEOXY-D-XYLULOSE 5-PHOSPHATE REDUCTOISOMERASE"/>
    <property type="match status" value="1"/>
</dbReference>
<comment type="similarity">
    <text evidence="2 9">Belongs to the DXR family.</text>
</comment>